<evidence type="ECO:0000259" key="4">
    <source>
        <dbReference type="Pfam" id="PF07859"/>
    </source>
</evidence>
<dbReference type="ESTHER" id="9psed-s6hcr7">
    <property type="family name" value="Hormone-sensitive_lipase_like"/>
</dbReference>
<proteinExistence type="inferred from homology"/>
<comment type="similarity">
    <text evidence="1">Belongs to the 'GDXG' lipolytic enzyme family.</text>
</comment>
<feature type="active site" evidence="3">
    <location>
        <position position="147"/>
    </location>
</feature>
<dbReference type="InterPro" id="IPR013094">
    <property type="entry name" value="AB_hydrolase_3"/>
</dbReference>
<reference evidence="5 6" key="1">
    <citation type="submission" date="2014-07" db="EMBL/GenBank/DDBJ databases">
        <title>Draft Genome Sequences of Environmental Pseudomonas syringae strains.</title>
        <authorList>
            <person name="Baltrus D.A."/>
            <person name="Berge O."/>
            <person name="Morris C."/>
        </authorList>
    </citation>
    <scope>NUCLEOTIDE SEQUENCE [LARGE SCALE GENOMIC DNA]</scope>
    <source>
        <strain evidence="5 6">CEB003</strain>
    </source>
</reference>
<dbReference type="InterPro" id="IPR033140">
    <property type="entry name" value="Lipase_GDXG_put_SER_AS"/>
</dbReference>
<evidence type="ECO:0000256" key="2">
    <source>
        <dbReference type="ARBA" id="ARBA00022801"/>
    </source>
</evidence>
<keyword evidence="2" id="KW-0378">Hydrolase</keyword>
<dbReference type="PROSITE" id="PS01174">
    <property type="entry name" value="LIPASE_GDXG_SER"/>
    <property type="match status" value="1"/>
</dbReference>
<feature type="domain" description="Alpha/beta hydrolase fold-3" evidence="4">
    <location>
        <begin position="69"/>
        <end position="275"/>
    </location>
</feature>
<evidence type="ECO:0000313" key="6">
    <source>
        <dbReference type="Proteomes" id="UP000028643"/>
    </source>
</evidence>
<dbReference type="PANTHER" id="PTHR23025">
    <property type="entry name" value="TRIACYLGLYCEROL LIPASE"/>
    <property type="match status" value="1"/>
</dbReference>
<gene>
    <name evidence="5" type="ORF">IV02_30115</name>
</gene>
<dbReference type="RefSeq" id="WP_047579792.1">
    <property type="nucleotide sequence ID" value="NZ_JPQT01000174.1"/>
</dbReference>
<dbReference type="GO" id="GO:0019433">
    <property type="term" value="P:triglyceride catabolic process"/>
    <property type="evidence" value="ECO:0007669"/>
    <property type="project" value="TreeGrafter"/>
</dbReference>
<dbReference type="AlphaFoldDB" id="A0A085ULL7"/>
<evidence type="ECO:0000256" key="3">
    <source>
        <dbReference type="PROSITE-ProRule" id="PRU10038"/>
    </source>
</evidence>
<dbReference type="EMBL" id="JPQT01000174">
    <property type="protein sequence ID" value="KFE44080.1"/>
    <property type="molecule type" value="Genomic_DNA"/>
</dbReference>
<dbReference type="PANTHER" id="PTHR23025:SF4">
    <property type="entry name" value="ALPHA_BETA HYDROLASE FOLD-3 DOMAIN-CONTAINING PROTEIN"/>
    <property type="match status" value="1"/>
</dbReference>
<dbReference type="InterPro" id="IPR029058">
    <property type="entry name" value="AB_hydrolase_fold"/>
</dbReference>
<dbReference type="SUPFAM" id="SSF53474">
    <property type="entry name" value="alpha/beta-Hydrolases"/>
    <property type="match status" value="1"/>
</dbReference>
<protein>
    <submittedName>
        <fullName evidence="5">Lipase</fullName>
    </submittedName>
</protein>
<dbReference type="PATRIC" id="fig|317.174.peg.6143"/>
<sequence>MAGFVARTLTFSSSASDMSEQRAAYSRMCRAFNPSRPAGLAVTDFELADVPVRSYRPDSLAPDTAADCVLYLHGGGWVVGDLDSHDFICTDLALDLGCVVIAVDYRLAPEHPFPAAFEDCVAVWHGIQAQADWLGIDPLKVAVAGDSAGATLAAALCLALRDAGQRQPCGQVLIYPALGGAADLPSRSECADAPLLSSVDVDCYLALYATTAHHMRSPYAWPLLAQDFSQLAPAFIAVAQFDPLRDDGVVYEQKLREAGVATRFYWGGGLVHGCLRAKGQAQEADELYRRIVEALRIIAKNT</sequence>
<dbReference type="GO" id="GO:0004771">
    <property type="term" value="F:sterol ester esterase activity"/>
    <property type="evidence" value="ECO:0007669"/>
    <property type="project" value="TreeGrafter"/>
</dbReference>
<dbReference type="GO" id="GO:0004806">
    <property type="term" value="F:triacylglycerol lipase activity"/>
    <property type="evidence" value="ECO:0007669"/>
    <property type="project" value="TreeGrafter"/>
</dbReference>
<dbReference type="Gene3D" id="3.40.50.1820">
    <property type="entry name" value="alpha/beta hydrolase"/>
    <property type="match status" value="1"/>
</dbReference>
<name>A0A085ULL7_PSESX</name>
<dbReference type="PROSITE" id="PS01173">
    <property type="entry name" value="LIPASE_GDXG_HIS"/>
    <property type="match status" value="1"/>
</dbReference>
<evidence type="ECO:0000313" key="5">
    <source>
        <dbReference type="EMBL" id="KFE44080.1"/>
    </source>
</evidence>
<dbReference type="GO" id="GO:0005829">
    <property type="term" value="C:cytosol"/>
    <property type="evidence" value="ECO:0007669"/>
    <property type="project" value="TreeGrafter"/>
</dbReference>
<accession>A0A085ULL7</accession>
<dbReference type="Proteomes" id="UP000028643">
    <property type="component" value="Unassembled WGS sequence"/>
</dbReference>
<dbReference type="Pfam" id="PF07859">
    <property type="entry name" value="Abhydrolase_3"/>
    <property type="match status" value="1"/>
</dbReference>
<evidence type="ECO:0000256" key="1">
    <source>
        <dbReference type="ARBA" id="ARBA00010515"/>
    </source>
</evidence>
<dbReference type="InterPro" id="IPR002168">
    <property type="entry name" value="Lipase_GDXG_HIS_AS"/>
</dbReference>
<organism evidence="5 6">
    <name type="scientific">Pseudomonas syringae</name>
    <dbReference type="NCBI Taxonomy" id="317"/>
    <lineage>
        <taxon>Bacteria</taxon>
        <taxon>Pseudomonadati</taxon>
        <taxon>Pseudomonadota</taxon>
        <taxon>Gammaproteobacteria</taxon>
        <taxon>Pseudomonadales</taxon>
        <taxon>Pseudomonadaceae</taxon>
        <taxon>Pseudomonas</taxon>
    </lineage>
</organism>
<comment type="caution">
    <text evidence="5">The sequence shown here is derived from an EMBL/GenBank/DDBJ whole genome shotgun (WGS) entry which is preliminary data.</text>
</comment>